<dbReference type="InterPro" id="IPR004695">
    <property type="entry name" value="SLAC1/Mae1/Ssu1/TehA"/>
</dbReference>
<evidence type="ECO:0008006" key="7">
    <source>
        <dbReference type="Google" id="ProtNLM"/>
    </source>
</evidence>
<keyword evidence="2 5" id="KW-0812">Transmembrane</keyword>
<evidence type="ECO:0000313" key="6">
    <source>
        <dbReference type="EMBL" id="MPM90949.1"/>
    </source>
</evidence>
<dbReference type="InterPro" id="IPR052951">
    <property type="entry name" value="Tellurite_res_ion_channel"/>
</dbReference>
<feature type="transmembrane region" description="Helical" evidence="5">
    <location>
        <begin position="40"/>
        <end position="57"/>
    </location>
</feature>
<feature type="transmembrane region" description="Helical" evidence="5">
    <location>
        <begin position="158"/>
        <end position="178"/>
    </location>
</feature>
<dbReference type="GO" id="GO:0005886">
    <property type="term" value="C:plasma membrane"/>
    <property type="evidence" value="ECO:0007669"/>
    <property type="project" value="TreeGrafter"/>
</dbReference>
<reference evidence="6" key="1">
    <citation type="submission" date="2019-08" db="EMBL/GenBank/DDBJ databases">
        <authorList>
            <person name="Kucharzyk K."/>
            <person name="Murdoch R.W."/>
            <person name="Higgins S."/>
            <person name="Loffler F."/>
        </authorList>
    </citation>
    <scope>NUCLEOTIDE SEQUENCE</scope>
</reference>
<dbReference type="PANTHER" id="PTHR37955">
    <property type="entry name" value="TELLURITE RESISTANCE PROTEIN TEHA"/>
    <property type="match status" value="1"/>
</dbReference>
<comment type="caution">
    <text evidence="6">The sequence shown here is derived from an EMBL/GenBank/DDBJ whole genome shotgun (WGS) entry which is preliminary data.</text>
</comment>
<evidence type="ECO:0000256" key="1">
    <source>
        <dbReference type="ARBA" id="ARBA00004141"/>
    </source>
</evidence>
<accession>A0A645DNT2</accession>
<dbReference type="InterPro" id="IPR038665">
    <property type="entry name" value="Voltage-dep_anion_channel_sf"/>
</dbReference>
<dbReference type="GO" id="GO:0046583">
    <property type="term" value="F:monoatomic cation efflux transmembrane transporter activity"/>
    <property type="evidence" value="ECO:0007669"/>
    <property type="project" value="TreeGrafter"/>
</dbReference>
<gene>
    <name evidence="6" type="ORF">SDC9_138072</name>
</gene>
<feature type="transmembrane region" description="Helical" evidence="5">
    <location>
        <begin position="100"/>
        <end position="117"/>
    </location>
</feature>
<evidence type="ECO:0000256" key="5">
    <source>
        <dbReference type="SAM" id="Phobius"/>
    </source>
</evidence>
<dbReference type="Pfam" id="PF03595">
    <property type="entry name" value="SLAC1"/>
    <property type="match status" value="1"/>
</dbReference>
<dbReference type="CDD" id="cd09325">
    <property type="entry name" value="TDT_C4-dicarb_trans"/>
    <property type="match status" value="1"/>
</dbReference>
<feature type="transmembrane region" description="Helical" evidence="5">
    <location>
        <begin position="247"/>
        <end position="269"/>
    </location>
</feature>
<dbReference type="PANTHER" id="PTHR37955:SF1">
    <property type="entry name" value="DEP DOMAIN-CONTAINING PROTEIN"/>
    <property type="match status" value="1"/>
</dbReference>
<proteinExistence type="predicted"/>
<dbReference type="AlphaFoldDB" id="A0A645DNT2"/>
<keyword evidence="4 5" id="KW-0472">Membrane</keyword>
<organism evidence="6">
    <name type="scientific">bioreactor metagenome</name>
    <dbReference type="NCBI Taxonomy" id="1076179"/>
    <lineage>
        <taxon>unclassified sequences</taxon>
        <taxon>metagenomes</taxon>
        <taxon>ecological metagenomes</taxon>
    </lineage>
</organism>
<feature type="transmembrane region" description="Helical" evidence="5">
    <location>
        <begin position="129"/>
        <end position="146"/>
    </location>
</feature>
<evidence type="ECO:0000256" key="3">
    <source>
        <dbReference type="ARBA" id="ARBA00022989"/>
    </source>
</evidence>
<sequence>MAYIMSIWRRIPLPMAALSLALFSLGNLWGTAIPFLRNGLGGIAGVILIAYTIRILADLPKFAKEMAQPPMASIFATYPMSFVLFSTYLKQWVPVLAEPIWWTGLLMHICLILWFTIKHAFPFQWRKTMPSWFVLYVGIATAAVTAPAMNQKTVGTTVVYFAIAAWAILFPAIGYRYLKGDSLPAPLMPTWAIVAAPISLCLAGLLASNPQAPTLLVYILQVVALICYFLGLPALKGLGNLKFLPAISAYTFPMVISAIAAKSSLAWFTSQGVEHFAFAWVSRFSLWVATFATIVVLTRYVVFLLTPTIPNQIERG</sequence>
<protein>
    <recommendedName>
        <fullName evidence="7">Tellurite resistance protein TehA</fullName>
    </recommendedName>
</protein>
<feature type="transmembrane region" description="Helical" evidence="5">
    <location>
        <begin position="215"/>
        <end position="235"/>
    </location>
</feature>
<evidence type="ECO:0000256" key="4">
    <source>
        <dbReference type="ARBA" id="ARBA00023136"/>
    </source>
</evidence>
<evidence type="ECO:0000256" key="2">
    <source>
        <dbReference type="ARBA" id="ARBA00022692"/>
    </source>
</evidence>
<feature type="transmembrane region" description="Helical" evidence="5">
    <location>
        <begin position="190"/>
        <end position="209"/>
    </location>
</feature>
<feature type="transmembrane region" description="Helical" evidence="5">
    <location>
        <begin position="69"/>
        <end position="88"/>
    </location>
</feature>
<feature type="transmembrane region" description="Helical" evidence="5">
    <location>
        <begin position="284"/>
        <end position="305"/>
    </location>
</feature>
<name>A0A645DNT2_9ZZZZ</name>
<dbReference type="Gene3D" id="1.50.10.150">
    <property type="entry name" value="Voltage-dependent anion channel"/>
    <property type="match status" value="1"/>
</dbReference>
<keyword evidence="3 5" id="KW-1133">Transmembrane helix</keyword>
<dbReference type="EMBL" id="VSSQ01038077">
    <property type="protein sequence ID" value="MPM90949.1"/>
    <property type="molecule type" value="Genomic_DNA"/>
</dbReference>
<comment type="subcellular location">
    <subcellularLocation>
        <location evidence="1">Membrane</location>
        <topology evidence="1">Multi-pass membrane protein</topology>
    </subcellularLocation>
</comment>